<sequence length="240" mass="25971">MPASKAVTVYCASSVGKHPAYIRAAQSVGKALAEAKRTLVYGGGSKGIMGEVSGAVLESGGDVTGIVPYAMVAAGGEVDQTQGKRGPSVLLEEKGRERVNTVIVNTMHERKTEMAKRSGSFIALPGGYGTFEELFEVICWSQLGIHEKPIVVINALGFYSPLRDLIRNGVEAEFITPTNANLVRFVDGPPDHAEHEDFDWGKAALDVLDNWTFPERTHFYDWSRMKTVDGEKIGDALDAV</sequence>
<dbReference type="OrthoDB" id="414463at2759"/>
<dbReference type="PANTHER" id="PTHR31223:SF70">
    <property type="entry name" value="LOG FAMILY PROTEIN YJL055W"/>
    <property type="match status" value="1"/>
</dbReference>
<gene>
    <name evidence="1" type="ORF">DAEQUDRAFT_764927</name>
</gene>
<name>A0A165R1T0_9APHY</name>
<reference evidence="1 2" key="1">
    <citation type="journal article" date="2016" name="Mol. Biol. Evol.">
        <title>Comparative Genomics of Early-Diverging Mushroom-Forming Fungi Provides Insights into the Origins of Lignocellulose Decay Capabilities.</title>
        <authorList>
            <person name="Nagy L.G."/>
            <person name="Riley R."/>
            <person name="Tritt A."/>
            <person name="Adam C."/>
            <person name="Daum C."/>
            <person name="Floudas D."/>
            <person name="Sun H."/>
            <person name="Yadav J.S."/>
            <person name="Pangilinan J."/>
            <person name="Larsson K.H."/>
            <person name="Matsuura K."/>
            <person name="Barry K."/>
            <person name="Labutti K."/>
            <person name="Kuo R."/>
            <person name="Ohm R.A."/>
            <person name="Bhattacharya S.S."/>
            <person name="Shirouzu T."/>
            <person name="Yoshinaga Y."/>
            <person name="Martin F.M."/>
            <person name="Grigoriev I.V."/>
            <person name="Hibbett D.S."/>
        </authorList>
    </citation>
    <scope>NUCLEOTIDE SEQUENCE [LARGE SCALE GENOMIC DNA]</scope>
    <source>
        <strain evidence="1 2">L-15889</strain>
    </source>
</reference>
<evidence type="ECO:0008006" key="3">
    <source>
        <dbReference type="Google" id="ProtNLM"/>
    </source>
</evidence>
<dbReference type="AlphaFoldDB" id="A0A165R1T0"/>
<dbReference type="InterPro" id="IPR005269">
    <property type="entry name" value="LOG"/>
</dbReference>
<dbReference type="Gene3D" id="3.40.50.450">
    <property type="match status" value="1"/>
</dbReference>
<dbReference type="GO" id="GO:0016799">
    <property type="term" value="F:hydrolase activity, hydrolyzing N-glycosyl compounds"/>
    <property type="evidence" value="ECO:0007669"/>
    <property type="project" value="TreeGrafter"/>
</dbReference>
<accession>A0A165R1T0</accession>
<dbReference type="NCBIfam" id="TIGR00730">
    <property type="entry name" value="Rossman fold protein, TIGR00730 family"/>
    <property type="match status" value="1"/>
</dbReference>
<dbReference type="STRING" id="1314783.A0A165R1T0"/>
<evidence type="ECO:0000313" key="2">
    <source>
        <dbReference type="Proteomes" id="UP000076727"/>
    </source>
</evidence>
<evidence type="ECO:0000313" key="1">
    <source>
        <dbReference type="EMBL" id="KZT70187.1"/>
    </source>
</evidence>
<organism evidence="1 2">
    <name type="scientific">Daedalea quercina L-15889</name>
    <dbReference type="NCBI Taxonomy" id="1314783"/>
    <lineage>
        <taxon>Eukaryota</taxon>
        <taxon>Fungi</taxon>
        <taxon>Dikarya</taxon>
        <taxon>Basidiomycota</taxon>
        <taxon>Agaricomycotina</taxon>
        <taxon>Agaricomycetes</taxon>
        <taxon>Polyporales</taxon>
        <taxon>Fomitopsis</taxon>
    </lineage>
</organism>
<dbReference type="Pfam" id="PF03641">
    <property type="entry name" value="Lysine_decarbox"/>
    <property type="match status" value="1"/>
</dbReference>
<dbReference type="GO" id="GO:0009691">
    <property type="term" value="P:cytokinin biosynthetic process"/>
    <property type="evidence" value="ECO:0007669"/>
    <property type="project" value="InterPro"/>
</dbReference>
<dbReference type="PANTHER" id="PTHR31223">
    <property type="entry name" value="LOG FAMILY PROTEIN YJL055W"/>
    <property type="match status" value="1"/>
</dbReference>
<dbReference type="Proteomes" id="UP000076727">
    <property type="component" value="Unassembled WGS sequence"/>
</dbReference>
<dbReference type="InterPro" id="IPR031100">
    <property type="entry name" value="LOG_fam"/>
</dbReference>
<proteinExistence type="predicted"/>
<dbReference type="GO" id="GO:0005829">
    <property type="term" value="C:cytosol"/>
    <property type="evidence" value="ECO:0007669"/>
    <property type="project" value="TreeGrafter"/>
</dbReference>
<dbReference type="SUPFAM" id="SSF102405">
    <property type="entry name" value="MCP/YpsA-like"/>
    <property type="match status" value="1"/>
</dbReference>
<protein>
    <recommendedName>
        <fullName evidence="3">Lysine decarboxylase</fullName>
    </recommendedName>
</protein>
<keyword evidence="2" id="KW-1185">Reference proteome</keyword>
<dbReference type="EMBL" id="KV429053">
    <property type="protein sequence ID" value="KZT70187.1"/>
    <property type="molecule type" value="Genomic_DNA"/>
</dbReference>